<dbReference type="InterPro" id="IPR025403">
    <property type="entry name" value="TgpA-like_C"/>
</dbReference>
<reference evidence="4" key="1">
    <citation type="submission" date="2016-10" db="EMBL/GenBank/DDBJ databases">
        <authorList>
            <person name="Varghese N."/>
            <person name="Submissions S."/>
        </authorList>
    </citation>
    <scope>NUCLEOTIDE SEQUENCE [LARGE SCALE GENOMIC DNA]</scope>
    <source>
        <strain evidence="4">DSM 22329</strain>
    </source>
</reference>
<feature type="transmembrane region" description="Helical" evidence="1">
    <location>
        <begin position="63"/>
        <end position="82"/>
    </location>
</feature>
<keyword evidence="1" id="KW-0812">Transmembrane</keyword>
<dbReference type="Pfam" id="PF13559">
    <property type="entry name" value="DUF4129"/>
    <property type="match status" value="1"/>
</dbReference>
<name>A0A1H0RMY7_9MICO</name>
<organism evidence="3 4">
    <name type="scientific">Pedococcus dokdonensis</name>
    <dbReference type="NCBI Taxonomy" id="443156"/>
    <lineage>
        <taxon>Bacteria</taxon>
        <taxon>Bacillati</taxon>
        <taxon>Actinomycetota</taxon>
        <taxon>Actinomycetes</taxon>
        <taxon>Micrococcales</taxon>
        <taxon>Intrasporangiaceae</taxon>
        <taxon>Pedococcus</taxon>
    </lineage>
</organism>
<dbReference type="STRING" id="443156.SAMN04489867_2012"/>
<evidence type="ECO:0000313" key="3">
    <source>
        <dbReference type="EMBL" id="SDP30348.1"/>
    </source>
</evidence>
<evidence type="ECO:0000259" key="2">
    <source>
        <dbReference type="Pfam" id="PF13559"/>
    </source>
</evidence>
<dbReference type="AlphaFoldDB" id="A0A1H0RMY7"/>
<protein>
    <recommendedName>
        <fullName evidence="2">Protein-glutamine gamma-glutamyltransferase-like C-terminal domain-containing protein</fullName>
    </recommendedName>
</protein>
<dbReference type="OrthoDB" id="3389322at2"/>
<accession>A0A1H0RMY7</accession>
<gene>
    <name evidence="3" type="ORF">SAMN04489867_2012</name>
</gene>
<keyword evidence="1" id="KW-1133">Transmembrane helix</keyword>
<dbReference type="EMBL" id="LT629711">
    <property type="protein sequence ID" value="SDP30348.1"/>
    <property type="molecule type" value="Genomic_DNA"/>
</dbReference>
<evidence type="ECO:0000256" key="1">
    <source>
        <dbReference type="SAM" id="Phobius"/>
    </source>
</evidence>
<keyword evidence="4" id="KW-1185">Reference proteome</keyword>
<keyword evidence="1" id="KW-0472">Membrane</keyword>
<feature type="domain" description="Protein-glutamine gamma-glutamyltransferase-like C-terminal" evidence="2">
    <location>
        <begin position="131"/>
        <end position="198"/>
    </location>
</feature>
<proteinExistence type="predicted"/>
<sequence length="215" mass="22523">MTSPTTASDGPPLDPSSPEARQWVLDELAKGHYTTQPSPLQRFLEWLWRELGGGPGGGLLPSWAVAVLVVVVLAAVALVVALRVRGEPSARGGGSRRSVVDEGGLAATDYRARATAARARGDWDAVLLDSYRALAAAAVERTLLTDLPGRTAHEVAVALEPAFPDHAGALAVSAAEFDAVRYGHRRTTQDKASAVADLDATLQSTRPVLGELATS</sequence>
<evidence type="ECO:0000313" key="4">
    <source>
        <dbReference type="Proteomes" id="UP000199077"/>
    </source>
</evidence>
<dbReference type="RefSeq" id="WP_157692984.1">
    <property type="nucleotide sequence ID" value="NZ_LT629711.1"/>
</dbReference>
<dbReference type="Proteomes" id="UP000199077">
    <property type="component" value="Chromosome I"/>
</dbReference>